<proteinExistence type="inferred from homology"/>
<evidence type="ECO:0000256" key="3">
    <source>
        <dbReference type="ARBA" id="ARBA00022475"/>
    </source>
</evidence>
<keyword evidence="5 7" id="KW-1133">Transmembrane helix</keyword>
<dbReference type="NCBIfam" id="TIGR00833">
    <property type="entry name" value="actII"/>
    <property type="match status" value="1"/>
</dbReference>
<dbReference type="Pfam" id="PF03176">
    <property type="entry name" value="MMPL"/>
    <property type="match status" value="2"/>
</dbReference>
<dbReference type="PANTHER" id="PTHR33406:SF6">
    <property type="entry name" value="MEMBRANE PROTEIN YDGH-RELATED"/>
    <property type="match status" value="1"/>
</dbReference>
<evidence type="ECO:0000256" key="5">
    <source>
        <dbReference type="ARBA" id="ARBA00022989"/>
    </source>
</evidence>
<dbReference type="EMBL" id="CP059165">
    <property type="protein sequence ID" value="QLL09141.1"/>
    <property type="molecule type" value="Genomic_DNA"/>
</dbReference>
<dbReference type="InterPro" id="IPR004869">
    <property type="entry name" value="MMPL_dom"/>
</dbReference>
<accession>A0A7D6E400</accession>
<feature type="transmembrane region" description="Helical" evidence="7">
    <location>
        <begin position="257"/>
        <end position="278"/>
    </location>
</feature>
<evidence type="ECO:0000256" key="1">
    <source>
        <dbReference type="ARBA" id="ARBA00004651"/>
    </source>
</evidence>
<feature type="transmembrane region" description="Helical" evidence="7">
    <location>
        <begin position="869"/>
        <end position="894"/>
    </location>
</feature>
<evidence type="ECO:0000256" key="4">
    <source>
        <dbReference type="ARBA" id="ARBA00022692"/>
    </source>
</evidence>
<gene>
    <name evidence="9" type="ORF">H0P51_09810</name>
</gene>
<evidence type="ECO:0000313" key="10">
    <source>
        <dbReference type="Proteomes" id="UP000510682"/>
    </source>
</evidence>
<evidence type="ECO:0000256" key="6">
    <source>
        <dbReference type="ARBA" id="ARBA00023136"/>
    </source>
</evidence>
<evidence type="ECO:0000256" key="7">
    <source>
        <dbReference type="SAM" id="Phobius"/>
    </source>
</evidence>
<evidence type="ECO:0000313" key="9">
    <source>
        <dbReference type="EMBL" id="QLL09141.1"/>
    </source>
</evidence>
<feature type="transmembrane region" description="Helical" evidence="7">
    <location>
        <begin position="914"/>
        <end position="933"/>
    </location>
</feature>
<feature type="transmembrane region" description="Helical" evidence="7">
    <location>
        <begin position="771"/>
        <end position="790"/>
    </location>
</feature>
<evidence type="ECO:0000259" key="8">
    <source>
        <dbReference type="Pfam" id="PF03176"/>
    </source>
</evidence>
<feature type="transmembrane region" description="Helical" evidence="7">
    <location>
        <begin position="797"/>
        <end position="820"/>
    </location>
</feature>
<name>A0A7D6E400_9MYCO</name>
<feature type="transmembrane region" description="Helical" evidence="7">
    <location>
        <begin position="197"/>
        <end position="216"/>
    </location>
</feature>
<keyword evidence="10" id="KW-1185">Reference proteome</keyword>
<keyword evidence="4 7" id="KW-0812">Transmembrane</keyword>
<dbReference type="GO" id="GO:0005886">
    <property type="term" value="C:plasma membrane"/>
    <property type="evidence" value="ECO:0007669"/>
    <property type="project" value="UniProtKB-SubCell"/>
</dbReference>
<dbReference type="PANTHER" id="PTHR33406">
    <property type="entry name" value="MEMBRANE PROTEIN MJ1562-RELATED"/>
    <property type="match status" value="1"/>
</dbReference>
<feature type="transmembrane region" description="Helical" evidence="7">
    <location>
        <begin position="222"/>
        <end position="245"/>
    </location>
</feature>
<dbReference type="Gene3D" id="1.20.1640.10">
    <property type="entry name" value="Multidrug efflux transporter AcrB transmembrane domain"/>
    <property type="match status" value="2"/>
</dbReference>
<dbReference type="AlphaFoldDB" id="A0A7D6E400"/>
<reference evidence="9" key="2">
    <citation type="submission" date="2020-07" db="EMBL/GenBank/DDBJ databases">
        <authorList>
            <person name="Yu X."/>
        </authorList>
    </citation>
    <scope>NUCLEOTIDE SEQUENCE [LARGE SCALE GENOMIC DNA]</scope>
    <source>
        <strain evidence="9">24T</strain>
    </source>
</reference>
<evidence type="ECO:0000256" key="2">
    <source>
        <dbReference type="ARBA" id="ARBA00010157"/>
    </source>
</evidence>
<reference evidence="9" key="1">
    <citation type="submission" date="2020-07" db="EMBL/GenBank/DDBJ databases">
        <title>Description of Mycobacterium gordonae subsp. intergordonae subsp.nov. and Mycobacterium gordonae subsp. gordonae subsp. nov.</title>
        <authorList>
            <person name="Huang H."/>
        </authorList>
    </citation>
    <scope>NUCLEOTIDE SEQUENCE [LARGE SCALE GENOMIC DNA]</scope>
    <source>
        <strain evidence="9">24T</strain>
    </source>
</reference>
<feature type="transmembrane region" description="Helical" evidence="7">
    <location>
        <begin position="826"/>
        <end position="848"/>
    </location>
</feature>
<keyword evidence="3" id="KW-1003">Cell membrane</keyword>
<feature type="domain" description="Membrane transport protein MMPL" evidence="8">
    <location>
        <begin position="668"/>
        <end position="940"/>
    </location>
</feature>
<dbReference type="InterPro" id="IPR050545">
    <property type="entry name" value="Mycobact_MmpL"/>
</dbReference>
<keyword evidence="6 7" id="KW-0472">Membrane</keyword>
<feature type="domain" description="Membrane transport protein MMPL" evidence="8">
    <location>
        <begin position="57"/>
        <end position="385"/>
    </location>
</feature>
<sequence length="962" mass="100341">MPDDDLDEDDSRLSRLLHRLTGPAAILVVGLWVVAAAVGNLLVPQLERVIDGHSRSFMPAHAPSSIAAARAARLFGETPSNNFVYVVLEQSGTLSANDRRYYDALTSRLKADARHVYSVTDLWSQPATAAGAQSADGRAVTVMVRLAGMLGTSQARDSVNSVRATANALSPPAGLQVHVTGPGATIVDEFAAIDRQMLGITAATVVLILALLLVVYRSPTAAAIPLVSVGLGLAVARPIVAALGLSDTVEVSLFSVALMAAMTLGAGTDYAIFLIGRYHEGRRRGVPPTRALLQAHRAVAPVVIGSALTVSVALSCLGFAEVGMLRSTGIPCAIGISVTMLAALTLTPALMGLAARRGYLEPRPSTTARRWRRVGTSVARWPGPILITAGALTMLAALPLTGMKVGWDEPAATPSDTDSSRGYASADRHFASDALLPDVVTVQTDHDLRNPAGLIAIERISRQIMAIPGVRAVQSATRPDGKVPEQATLSFQAGELGRRFNEAVDSLTARLDRVSELDQALAQTQTAVDRMGGGLRGGSAGLADMSSAATDMRAGVDGVQRTVTTVSGYLDPLRDFVAGTPNCAANPLCATVDRVLQPIDGLLQTSTRIGDGAAKLTRGSNTAADALAGLPQSVAAMNDALGQARSATRELLSLRESIGPQLRQLTDYLSEIDTQFRGSSASGFFMPQRALSDPRYREVLNRLVSADGHATFLLVYGDGGEWGGAGAARAQQVRAAVQQATKEGTLTPTGIDLAGVGPVTSDLQRAVGRDTLLLVAAALVLIFLIVTAMLRSPVAGLVVVGTVLASFASALGASVVIWQYLLHQPLHWAVAPIAFIALIAVGADYNLLLALRIKHEAAAGLKTGIIRAFGGTGGVVTTAGIVFGITMLALLASSVLSIAQVGTTIAVGLLLDTLVVRAFVVPSLVALLGRWFWWPRRGAPRRPPRESATALSADRAAAELLG</sequence>
<dbReference type="KEGG" id="mgor:H0P51_09810"/>
<feature type="transmembrane region" description="Helical" evidence="7">
    <location>
        <begin position="20"/>
        <end position="43"/>
    </location>
</feature>
<protein>
    <submittedName>
        <fullName evidence="9">RND family transporter</fullName>
    </submittedName>
</protein>
<feature type="transmembrane region" description="Helical" evidence="7">
    <location>
        <begin position="298"/>
        <end position="320"/>
    </location>
</feature>
<dbReference type="Proteomes" id="UP000510682">
    <property type="component" value="Chromosome"/>
</dbReference>
<dbReference type="SUPFAM" id="SSF82866">
    <property type="entry name" value="Multidrug efflux transporter AcrB transmembrane domain"/>
    <property type="match status" value="2"/>
</dbReference>
<feature type="transmembrane region" description="Helical" evidence="7">
    <location>
        <begin position="332"/>
        <end position="355"/>
    </location>
</feature>
<organism evidence="9 10">
    <name type="scientific">Mycobacterium vicinigordonae</name>
    <dbReference type="NCBI Taxonomy" id="1719132"/>
    <lineage>
        <taxon>Bacteria</taxon>
        <taxon>Bacillati</taxon>
        <taxon>Actinomycetota</taxon>
        <taxon>Actinomycetes</taxon>
        <taxon>Mycobacteriales</taxon>
        <taxon>Mycobacteriaceae</taxon>
        <taxon>Mycobacterium</taxon>
    </lineage>
</organism>
<comment type="subcellular location">
    <subcellularLocation>
        <location evidence="1">Cell membrane</location>
        <topology evidence="1">Multi-pass membrane protein</topology>
    </subcellularLocation>
</comment>
<dbReference type="InterPro" id="IPR004707">
    <property type="entry name" value="MmpL_fam"/>
</dbReference>
<comment type="similarity">
    <text evidence="2">Belongs to the resistance-nodulation-cell division (RND) (TC 2.A.6) family. MmpL subfamily.</text>
</comment>